<proteinExistence type="predicted"/>
<dbReference type="Proteomes" id="UP000187455">
    <property type="component" value="Unassembled WGS sequence"/>
</dbReference>
<sequence>MLFKCSVRSSINPFSTNGTQTTENSLAMIAGFIKISSFMSMFIKLDLLGFIFWVLKRANFLVNLFLKFESGLDAWMSLFNELTLALLTLGRDEHLSETLKNCSLFSLKSI</sequence>
<dbReference type="AlphaFoldDB" id="A0A1R0H5X4"/>
<evidence type="ECO:0000313" key="2">
    <source>
        <dbReference type="Proteomes" id="UP000187455"/>
    </source>
</evidence>
<organism evidence="1 2">
    <name type="scientific">Smittium mucronatum</name>
    <dbReference type="NCBI Taxonomy" id="133383"/>
    <lineage>
        <taxon>Eukaryota</taxon>
        <taxon>Fungi</taxon>
        <taxon>Fungi incertae sedis</taxon>
        <taxon>Zoopagomycota</taxon>
        <taxon>Kickxellomycotina</taxon>
        <taxon>Harpellomycetes</taxon>
        <taxon>Harpellales</taxon>
        <taxon>Legeriomycetaceae</taxon>
        <taxon>Smittium</taxon>
    </lineage>
</organism>
<accession>A0A1R0H5X4</accession>
<dbReference type="EMBL" id="LSSL01000471">
    <property type="protein sequence ID" value="OLY84516.1"/>
    <property type="molecule type" value="Genomic_DNA"/>
</dbReference>
<protein>
    <submittedName>
        <fullName evidence="1">Uncharacterized protein</fullName>
    </submittedName>
</protein>
<comment type="caution">
    <text evidence="1">The sequence shown here is derived from an EMBL/GenBank/DDBJ whole genome shotgun (WGS) entry which is preliminary data.</text>
</comment>
<name>A0A1R0H5X4_9FUNG</name>
<keyword evidence="2" id="KW-1185">Reference proteome</keyword>
<evidence type="ECO:0000313" key="1">
    <source>
        <dbReference type="EMBL" id="OLY84516.1"/>
    </source>
</evidence>
<reference evidence="1 2" key="1">
    <citation type="journal article" date="2016" name="Mol. Biol. Evol.">
        <title>Genome-Wide Survey of Gut Fungi (Harpellales) Reveals the First Horizontally Transferred Ubiquitin Gene from a Mosquito Host.</title>
        <authorList>
            <person name="Wang Y."/>
            <person name="White M.M."/>
            <person name="Kvist S."/>
            <person name="Moncalvo J.M."/>
        </authorList>
    </citation>
    <scope>NUCLEOTIDE SEQUENCE [LARGE SCALE GENOMIC DNA]</scope>
    <source>
        <strain evidence="1 2">ALG-7-W6</strain>
    </source>
</reference>
<gene>
    <name evidence="1" type="ORF">AYI68_g1315</name>
</gene>